<protein>
    <recommendedName>
        <fullName evidence="4">F-box domain-containing protein</fullName>
    </recommendedName>
</protein>
<dbReference type="EMBL" id="JARIHO010000099">
    <property type="protein sequence ID" value="KAJ7304715.1"/>
    <property type="molecule type" value="Genomic_DNA"/>
</dbReference>
<sequence length="257" mass="28263">MSLFLAIFVALAQLCMNEMALTPLASLSAVSSPPDLIHLLRSNDPPQESQIPLIRDMISDDENRILLMDAEIIALETKIHNLNTNLAQSLQKRNDAAARAHQHRSILSPIRRVPPELICEIFELLHDGKAGTRPPWYFGHISQSWRHTALSLEQLWSFIVVGSPPSAKSDALVASIEMKISTDEEEEPISAVAPKVKRWTETTLAVLFGDVVTKLVVKLAKADLAREAALMEALAEVEEDAQLDDGAMEGSGDEYGP</sequence>
<dbReference type="Proteomes" id="UP001218218">
    <property type="component" value="Unassembled WGS sequence"/>
</dbReference>
<comment type="caution">
    <text evidence="2">The sequence shown here is derived from an EMBL/GenBank/DDBJ whole genome shotgun (WGS) entry which is preliminary data.</text>
</comment>
<dbReference type="AlphaFoldDB" id="A0AAD6Z294"/>
<evidence type="ECO:0000256" key="1">
    <source>
        <dbReference type="SAM" id="SignalP"/>
    </source>
</evidence>
<keyword evidence="3" id="KW-1185">Reference proteome</keyword>
<name>A0AAD6Z294_9AGAR</name>
<keyword evidence="1" id="KW-0732">Signal</keyword>
<organism evidence="2 3">
    <name type="scientific">Mycena albidolilacea</name>
    <dbReference type="NCBI Taxonomy" id="1033008"/>
    <lineage>
        <taxon>Eukaryota</taxon>
        <taxon>Fungi</taxon>
        <taxon>Dikarya</taxon>
        <taxon>Basidiomycota</taxon>
        <taxon>Agaricomycotina</taxon>
        <taxon>Agaricomycetes</taxon>
        <taxon>Agaricomycetidae</taxon>
        <taxon>Agaricales</taxon>
        <taxon>Marasmiineae</taxon>
        <taxon>Mycenaceae</taxon>
        <taxon>Mycena</taxon>
    </lineage>
</organism>
<reference evidence="2" key="1">
    <citation type="submission" date="2023-03" db="EMBL/GenBank/DDBJ databases">
        <title>Massive genome expansion in bonnet fungi (Mycena s.s.) driven by repeated elements and novel gene families across ecological guilds.</title>
        <authorList>
            <consortium name="Lawrence Berkeley National Laboratory"/>
            <person name="Harder C.B."/>
            <person name="Miyauchi S."/>
            <person name="Viragh M."/>
            <person name="Kuo A."/>
            <person name="Thoen E."/>
            <person name="Andreopoulos B."/>
            <person name="Lu D."/>
            <person name="Skrede I."/>
            <person name="Drula E."/>
            <person name="Henrissat B."/>
            <person name="Morin E."/>
            <person name="Kohler A."/>
            <person name="Barry K."/>
            <person name="LaButti K."/>
            <person name="Morin E."/>
            <person name="Salamov A."/>
            <person name="Lipzen A."/>
            <person name="Mereny Z."/>
            <person name="Hegedus B."/>
            <person name="Baldrian P."/>
            <person name="Stursova M."/>
            <person name="Weitz H."/>
            <person name="Taylor A."/>
            <person name="Grigoriev I.V."/>
            <person name="Nagy L.G."/>
            <person name="Martin F."/>
            <person name="Kauserud H."/>
        </authorList>
    </citation>
    <scope>NUCLEOTIDE SEQUENCE</scope>
    <source>
        <strain evidence="2">CBHHK002</strain>
    </source>
</reference>
<evidence type="ECO:0008006" key="4">
    <source>
        <dbReference type="Google" id="ProtNLM"/>
    </source>
</evidence>
<feature type="signal peptide" evidence="1">
    <location>
        <begin position="1"/>
        <end position="17"/>
    </location>
</feature>
<accession>A0AAD6Z294</accession>
<gene>
    <name evidence="2" type="ORF">DFH08DRAFT_1055344</name>
</gene>
<evidence type="ECO:0000313" key="2">
    <source>
        <dbReference type="EMBL" id="KAJ7304715.1"/>
    </source>
</evidence>
<evidence type="ECO:0000313" key="3">
    <source>
        <dbReference type="Proteomes" id="UP001218218"/>
    </source>
</evidence>
<proteinExistence type="predicted"/>
<feature type="chain" id="PRO_5041951929" description="F-box domain-containing protein" evidence="1">
    <location>
        <begin position="18"/>
        <end position="257"/>
    </location>
</feature>